<keyword evidence="1" id="KW-0472">Membrane</keyword>
<evidence type="ECO:0000256" key="1">
    <source>
        <dbReference type="SAM" id="Phobius"/>
    </source>
</evidence>
<gene>
    <name evidence="2" type="ORF">LPTSP4_01940</name>
</gene>
<dbReference type="OrthoDB" id="322510at2"/>
<reference evidence="2 3" key="1">
    <citation type="submission" date="2018-02" db="EMBL/GenBank/DDBJ databases">
        <title>Novel Leptospira species isolated from soil and water in Japan.</title>
        <authorList>
            <person name="Nakao R."/>
            <person name="Masuzawa T."/>
        </authorList>
    </citation>
    <scope>NUCLEOTIDE SEQUENCE [LARGE SCALE GENOMIC DNA]</scope>
    <source>
        <strain evidence="2 3">YH101</strain>
    </source>
</reference>
<dbReference type="RefSeq" id="WP_108972793.1">
    <property type="nucleotide sequence ID" value="NZ_BFBB01000002.1"/>
</dbReference>
<name>A0A2P2DVP8_9LEPT</name>
<evidence type="ECO:0000313" key="2">
    <source>
        <dbReference type="EMBL" id="GBF48694.1"/>
    </source>
</evidence>
<feature type="transmembrane region" description="Helical" evidence="1">
    <location>
        <begin position="51"/>
        <end position="71"/>
    </location>
</feature>
<feature type="transmembrane region" description="Helical" evidence="1">
    <location>
        <begin position="242"/>
        <end position="260"/>
    </location>
</feature>
<keyword evidence="1" id="KW-0812">Transmembrane</keyword>
<keyword evidence="1" id="KW-1133">Transmembrane helix</keyword>
<dbReference type="AlphaFoldDB" id="A0A2P2DVP8"/>
<sequence>MLGFVESKPKRRPERPNRQPNEKSMFFWGLLMIIGFSIALVPFGAYLPVSISIWALIILFLPLLLIGISLISKYGYSILFSVFFAIFGGATSILFLGDFVGYITQLTVAREISPEEAIRYAHYKYIFLKDFDLDETKSGSFLAHINVRKRGTGTYYGPLLQFRYAPIYAKGKEKKDLGLYALCYSKPEESCAFAKETKGGNVLREALWETDKTDAKGESPKEHSIFLVWRGESESEIFKKGMGSLAYLAVLILTWFYICFRQRKRNQSSNP</sequence>
<dbReference type="EMBL" id="BFBB01000002">
    <property type="protein sequence ID" value="GBF48694.1"/>
    <property type="molecule type" value="Genomic_DNA"/>
</dbReference>
<comment type="caution">
    <text evidence="2">The sequence shown here is derived from an EMBL/GenBank/DDBJ whole genome shotgun (WGS) entry which is preliminary data.</text>
</comment>
<accession>A0A2P2DVP8</accession>
<protein>
    <submittedName>
        <fullName evidence="2">Uncharacterized protein</fullName>
    </submittedName>
</protein>
<dbReference type="Proteomes" id="UP000245133">
    <property type="component" value="Unassembled WGS sequence"/>
</dbReference>
<proteinExistence type="predicted"/>
<feature type="transmembrane region" description="Helical" evidence="1">
    <location>
        <begin position="25"/>
        <end position="45"/>
    </location>
</feature>
<organism evidence="2 3">
    <name type="scientific">Leptospira ryugenii</name>
    <dbReference type="NCBI Taxonomy" id="1917863"/>
    <lineage>
        <taxon>Bacteria</taxon>
        <taxon>Pseudomonadati</taxon>
        <taxon>Spirochaetota</taxon>
        <taxon>Spirochaetia</taxon>
        <taxon>Leptospirales</taxon>
        <taxon>Leptospiraceae</taxon>
        <taxon>Leptospira</taxon>
    </lineage>
</organism>
<feature type="transmembrane region" description="Helical" evidence="1">
    <location>
        <begin position="78"/>
        <end position="103"/>
    </location>
</feature>
<keyword evidence="3" id="KW-1185">Reference proteome</keyword>
<evidence type="ECO:0000313" key="3">
    <source>
        <dbReference type="Proteomes" id="UP000245133"/>
    </source>
</evidence>